<accession>A0ABR9HSI0</accession>
<gene>
    <name evidence="1" type="ORF">H4696_000983</name>
</gene>
<evidence type="ECO:0000313" key="1">
    <source>
        <dbReference type="EMBL" id="MBE1493883.1"/>
    </source>
</evidence>
<name>A0ABR9HSI0_9PSEU</name>
<reference evidence="1 2" key="1">
    <citation type="submission" date="2020-10" db="EMBL/GenBank/DDBJ databases">
        <title>Sequencing the genomes of 1000 actinobacteria strains.</title>
        <authorList>
            <person name="Klenk H.-P."/>
        </authorList>
    </citation>
    <scope>NUCLEOTIDE SEQUENCE [LARGE SCALE GENOMIC DNA]</scope>
    <source>
        <strain evidence="1 2">DSM 44653</strain>
    </source>
</reference>
<dbReference type="Proteomes" id="UP000631670">
    <property type="component" value="Unassembled WGS sequence"/>
</dbReference>
<organism evidence="1 2">
    <name type="scientific">Amycolatopsis lexingtonensis</name>
    <dbReference type="NCBI Taxonomy" id="218822"/>
    <lineage>
        <taxon>Bacteria</taxon>
        <taxon>Bacillati</taxon>
        <taxon>Actinomycetota</taxon>
        <taxon>Actinomycetes</taxon>
        <taxon>Pseudonocardiales</taxon>
        <taxon>Pseudonocardiaceae</taxon>
        <taxon>Amycolatopsis</taxon>
    </lineage>
</organism>
<keyword evidence="2" id="KW-1185">Reference proteome</keyword>
<protein>
    <recommendedName>
        <fullName evidence="3">ESX secretion-associated protein EspG</fullName>
    </recommendedName>
</protein>
<dbReference type="EMBL" id="JADBEG010000001">
    <property type="protein sequence ID" value="MBE1493883.1"/>
    <property type="molecule type" value="Genomic_DNA"/>
</dbReference>
<evidence type="ECO:0000313" key="2">
    <source>
        <dbReference type="Proteomes" id="UP000631670"/>
    </source>
</evidence>
<comment type="caution">
    <text evidence="1">The sequence shown here is derived from an EMBL/GenBank/DDBJ whole genome shotgun (WGS) entry which is preliminary data.</text>
</comment>
<proteinExistence type="predicted"/>
<dbReference type="RefSeq" id="WP_192782079.1">
    <property type="nucleotide sequence ID" value="NZ_JADBEG010000001.1"/>
</dbReference>
<sequence>MTLSGEQWLAQVFRPAIAGVSRARRERSVGMVSVDPLRLLGSRLAAQVEALGDTGVLTDEQESAALDALEEAGIRPEIRTVSASSSSSTATGAFAAVAARAGSAPVVAREPLEPPTLRSVLAGPRQLGHLGGRPVTLISAELWSDRFVVDLYTNPGPEHRDERVRASREQLEWIKRQRRGQATERPGRVVVGSPLADLTWELRDEPGTAYRRTGGSAESGDHLDRQRMQWSPAPPAHSGRLTLLATDTTDAIVLDAEIPLARSTT</sequence>
<evidence type="ECO:0008006" key="3">
    <source>
        <dbReference type="Google" id="ProtNLM"/>
    </source>
</evidence>